<dbReference type="AlphaFoldDB" id="A0A7R8ZBM4"/>
<protein>
    <submittedName>
        <fullName evidence="2">Uncharacterized protein</fullName>
    </submittedName>
</protein>
<sequence length="722" mass="82166">MIVLERERERERCSERAASVFLGVTVTGMVTTRDSVLLLSGEYETKGGHPRPTSPSLVRYSWGVISAVQCRAVRVVWARRTPALVESLKNKLGKVSEEVEHIEAVEVDIEQAHRKLQELQKEVRGLYVFGEDVDAAESDLQSLKGRVDSSISQAKTLVSETKDHYIGLQQLVPTDIAQQFWATIRVIYWSVVVVQLSSLELLWETVSGAMEEKSRDLKRARTVRSEYNADVDEVQSWLQRAEAQVQDRSVDPHQQKEYLMLDEPPSSPLRAGIETWPLRLNYGAVTCVAVLQKFQGELGSVDDRLERLTKNGGVLIGNSRDDGEKALVQSTINTLTERLQQFRSCLEQKKHQVGDTLDSWQRFMTMYQAVKSWVDEKQTFLVEPLQLSSLIQARQKVHDYSTAVKTCKQMTKNLSDMSKELENIGQVNSVGDLPEKLEEAEEAKGEVEAQLLERIFARLDKRGSTLYSSPRASLVLTDSVKKLPDQITYHYAKSNDLQKHAFFLPPLCANVLILCSLVMYVSKLVVVQNGLLLETSEEWEQCEKKMKDVRAWMDKSRQSLESPQNKKKPLRDQLTMRDKMVMDVATQKTKISISAEKLQVHFRSGVGGDTKVTEAAQEILKELDQFHEVVKEQSNTLDTCLLQLDQYQQEIQQLRQQIVQVESQLRVVLSPTYLPHERDRAAEEQNVCRERVVALQTKIAARNERMKLLAQRGTPDTEPLDS</sequence>
<evidence type="ECO:0000313" key="2">
    <source>
        <dbReference type="EMBL" id="CAD7203593.1"/>
    </source>
</evidence>
<feature type="coiled-coil region" evidence="1">
    <location>
        <begin position="630"/>
        <end position="664"/>
    </location>
</feature>
<evidence type="ECO:0000256" key="1">
    <source>
        <dbReference type="SAM" id="Coils"/>
    </source>
</evidence>
<gene>
    <name evidence="2" type="ORF">TDIB3V08_LOCUS9760</name>
</gene>
<dbReference type="Gene3D" id="1.20.58.60">
    <property type="match status" value="2"/>
</dbReference>
<organism evidence="2">
    <name type="scientific">Timema douglasi</name>
    <name type="common">Walking stick</name>
    <dbReference type="NCBI Taxonomy" id="61478"/>
    <lineage>
        <taxon>Eukaryota</taxon>
        <taxon>Metazoa</taxon>
        <taxon>Ecdysozoa</taxon>
        <taxon>Arthropoda</taxon>
        <taxon>Hexapoda</taxon>
        <taxon>Insecta</taxon>
        <taxon>Pterygota</taxon>
        <taxon>Neoptera</taxon>
        <taxon>Polyneoptera</taxon>
        <taxon>Phasmatodea</taxon>
        <taxon>Timematodea</taxon>
        <taxon>Timematoidea</taxon>
        <taxon>Timematidae</taxon>
        <taxon>Timema</taxon>
    </lineage>
</organism>
<name>A0A7R8ZBM4_TIMDO</name>
<keyword evidence="1" id="KW-0175">Coiled coil</keyword>
<feature type="coiled-coil region" evidence="1">
    <location>
        <begin position="85"/>
        <end position="122"/>
    </location>
</feature>
<reference evidence="2" key="1">
    <citation type="submission" date="2020-11" db="EMBL/GenBank/DDBJ databases">
        <authorList>
            <person name="Tran Van P."/>
        </authorList>
    </citation>
    <scope>NUCLEOTIDE SEQUENCE</scope>
</reference>
<dbReference type="EMBL" id="OA570859">
    <property type="protein sequence ID" value="CAD7203593.1"/>
    <property type="molecule type" value="Genomic_DNA"/>
</dbReference>
<proteinExistence type="predicted"/>
<accession>A0A7R8ZBM4</accession>
<dbReference type="SUPFAM" id="SSF46966">
    <property type="entry name" value="Spectrin repeat"/>
    <property type="match status" value="2"/>
</dbReference>